<accession>A0A931LWU1</accession>
<dbReference type="HAMAP" id="MF_00303">
    <property type="entry name" value="Trigger_factor_Tig"/>
    <property type="match status" value="1"/>
</dbReference>
<dbReference type="InterPro" id="IPR037041">
    <property type="entry name" value="Trigger_fac_C_sf"/>
</dbReference>
<protein>
    <recommendedName>
        <fullName evidence="4 11">Trigger factor</fullName>
        <shortName evidence="11">TF</shortName>
        <ecNumber evidence="3 11">5.2.1.8</ecNumber>
    </recommendedName>
    <alternativeName>
        <fullName evidence="10 11">PPIase</fullName>
    </alternativeName>
</protein>
<dbReference type="EMBL" id="JACOSL010000027">
    <property type="protein sequence ID" value="MBI1756310.1"/>
    <property type="molecule type" value="Genomic_DNA"/>
</dbReference>
<comment type="domain">
    <text evidence="11">Consists of 3 domains; the N-terminus binds the ribosome, the middle domain has PPIase activity, while the C-terminus has intrinsic chaperone activity on its own.</text>
</comment>
<sequence length="431" mass="48395">MQITREDLNPCTVKLDIVCDRAEVEKGFAKAVRALSTRVKIPGFRPGHAPVHLVEAALDPAILREEAVEQIVRETYQKVLTEQAIVPDPSVTVRFELEKASKEEGVCQFWVKVPLPPKVELGDLDGLTYEAPDAEPTDQEVDHQIEELRRKRSTREAVTDRGAQEGDICVLNIKEDGVAGEGRTFMTVVGQTFAQLDLALEGMRAEEMKSLSVTFPPNFQEKDWADKTVDVQLTLNSVSAVRLPELDENFAKALKSDSPEALRDQVRKLIGEAKAEASREIATEKLFDELLARSTVNVSDGMWEALAERRMRETAEEQAKAGKTLEQYAQEMGMTLEQFSEAWREKARTSIERALVVREVYAREKMSLGDADLNRELVEMAREFAISPVELLEILKKNQAIEELRFRALSRMVGDFLIERAQAREPAGAVS</sequence>
<dbReference type="Gene3D" id="3.10.50.40">
    <property type="match status" value="1"/>
</dbReference>
<organism evidence="14 15">
    <name type="scientific">Fimbriimonas ginsengisoli</name>
    <dbReference type="NCBI Taxonomy" id="1005039"/>
    <lineage>
        <taxon>Bacteria</taxon>
        <taxon>Bacillati</taxon>
        <taxon>Armatimonadota</taxon>
        <taxon>Fimbriimonadia</taxon>
        <taxon>Fimbriimonadales</taxon>
        <taxon>Fimbriimonadaceae</taxon>
        <taxon>Fimbriimonas</taxon>
    </lineage>
</organism>
<evidence type="ECO:0000313" key="15">
    <source>
        <dbReference type="Proteomes" id="UP000727962"/>
    </source>
</evidence>
<dbReference type="PANTHER" id="PTHR30560:SF3">
    <property type="entry name" value="TRIGGER FACTOR-LIKE PROTEIN TIG, CHLOROPLASTIC"/>
    <property type="match status" value="1"/>
</dbReference>
<keyword evidence="6 11" id="KW-0697">Rotamase</keyword>
<dbReference type="Gene3D" id="1.10.3120.10">
    <property type="entry name" value="Trigger factor, C-terminal domain"/>
    <property type="match status" value="1"/>
</dbReference>
<dbReference type="GO" id="GO:0043335">
    <property type="term" value="P:protein unfolding"/>
    <property type="evidence" value="ECO:0007669"/>
    <property type="project" value="TreeGrafter"/>
</dbReference>
<gene>
    <name evidence="11 14" type="primary">tig</name>
    <name evidence="14" type="ORF">HYR64_04290</name>
</gene>
<evidence type="ECO:0000256" key="2">
    <source>
        <dbReference type="ARBA" id="ARBA00005464"/>
    </source>
</evidence>
<comment type="similarity">
    <text evidence="2 11">Belongs to the FKBP-type PPIase family. Tig subfamily.</text>
</comment>
<dbReference type="SUPFAM" id="SSF54534">
    <property type="entry name" value="FKBP-like"/>
    <property type="match status" value="1"/>
</dbReference>
<dbReference type="InterPro" id="IPR036611">
    <property type="entry name" value="Trigger_fac_ribosome-bd_sf"/>
</dbReference>
<evidence type="ECO:0000256" key="11">
    <source>
        <dbReference type="HAMAP-Rule" id="MF_00303"/>
    </source>
</evidence>
<dbReference type="InterPro" id="IPR046357">
    <property type="entry name" value="PPIase_dom_sf"/>
</dbReference>
<keyword evidence="11" id="KW-0963">Cytoplasm</keyword>
<reference evidence="14" key="1">
    <citation type="submission" date="2020-07" db="EMBL/GenBank/DDBJ databases">
        <title>Huge and variable diversity of episymbiotic CPR bacteria and DPANN archaea in groundwater ecosystems.</title>
        <authorList>
            <person name="He C.Y."/>
            <person name="Keren R."/>
            <person name="Whittaker M."/>
            <person name="Farag I.F."/>
            <person name="Doudna J."/>
            <person name="Cate J.H.D."/>
            <person name="Banfield J.F."/>
        </authorList>
    </citation>
    <scope>NUCLEOTIDE SEQUENCE</scope>
    <source>
        <strain evidence="14">NC_groundwater_17_Pr7_B-0.1um_64_12</strain>
    </source>
</reference>
<dbReference type="Pfam" id="PF05698">
    <property type="entry name" value="Trigger_C"/>
    <property type="match status" value="1"/>
</dbReference>
<dbReference type="AlphaFoldDB" id="A0A931LWU1"/>
<evidence type="ECO:0000256" key="6">
    <source>
        <dbReference type="ARBA" id="ARBA00023110"/>
    </source>
</evidence>
<comment type="subcellular location">
    <subcellularLocation>
        <location evidence="11">Cytoplasm</location>
    </subcellularLocation>
    <text evidence="11">About half TF is bound to the ribosome near the polypeptide exit tunnel while the other half is free in the cytoplasm.</text>
</comment>
<dbReference type="PIRSF" id="PIRSF003095">
    <property type="entry name" value="Trigger_factor"/>
    <property type="match status" value="1"/>
</dbReference>
<dbReference type="InterPro" id="IPR027304">
    <property type="entry name" value="Trigger_fact/SurA_dom_sf"/>
</dbReference>
<dbReference type="SUPFAM" id="SSF109998">
    <property type="entry name" value="Triger factor/SurA peptide-binding domain-like"/>
    <property type="match status" value="1"/>
</dbReference>
<evidence type="ECO:0000259" key="12">
    <source>
        <dbReference type="Pfam" id="PF05697"/>
    </source>
</evidence>
<comment type="function">
    <text evidence="11">Involved in protein export. Acts as a chaperone by maintaining the newly synthesized protein in an open conformation. Functions as a peptidyl-prolyl cis-trans isomerase.</text>
</comment>
<dbReference type="Pfam" id="PF05697">
    <property type="entry name" value="Trigger_N"/>
    <property type="match status" value="1"/>
</dbReference>
<name>A0A931LWU1_FIMGI</name>
<evidence type="ECO:0000256" key="8">
    <source>
        <dbReference type="ARBA" id="ARBA00023235"/>
    </source>
</evidence>
<evidence type="ECO:0000256" key="4">
    <source>
        <dbReference type="ARBA" id="ARBA00016902"/>
    </source>
</evidence>
<dbReference type="InterPro" id="IPR005215">
    <property type="entry name" value="Trig_fac"/>
</dbReference>
<dbReference type="Gene3D" id="3.30.70.1050">
    <property type="entry name" value="Trigger factor ribosome-binding domain"/>
    <property type="match status" value="1"/>
</dbReference>
<evidence type="ECO:0000256" key="3">
    <source>
        <dbReference type="ARBA" id="ARBA00013194"/>
    </source>
</evidence>
<keyword evidence="5 11" id="KW-0132">Cell division</keyword>
<keyword evidence="9 11" id="KW-0131">Cell cycle</keyword>
<dbReference type="InterPro" id="IPR008881">
    <property type="entry name" value="Trigger_fac_ribosome-bd_bac"/>
</dbReference>
<dbReference type="GO" id="GO:0003755">
    <property type="term" value="F:peptidyl-prolyl cis-trans isomerase activity"/>
    <property type="evidence" value="ECO:0007669"/>
    <property type="project" value="UniProtKB-UniRule"/>
</dbReference>
<dbReference type="GO" id="GO:0015031">
    <property type="term" value="P:protein transport"/>
    <property type="evidence" value="ECO:0007669"/>
    <property type="project" value="UniProtKB-UniRule"/>
</dbReference>
<evidence type="ECO:0000313" key="14">
    <source>
        <dbReference type="EMBL" id="MBI1756310.1"/>
    </source>
</evidence>
<evidence type="ECO:0000256" key="10">
    <source>
        <dbReference type="ARBA" id="ARBA00029986"/>
    </source>
</evidence>
<evidence type="ECO:0000256" key="7">
    <source>
        <dbReference type="ARBA" id="ARBA00023186"/>
    </source>
</evidence>
<comment type="caution">
    <text evidence="14">The sequence shown here is derived from an EMBL/GenBank/DDBJ whole genome shotgun (WGS) entry which is preliminary data.</text>
</comment>
<dbReference type="SUPFAM" id="SSF102735">
    <property type="entry name" value="Trigger factor ribosome-binding domain"/>
    <property type="match status" value="1"/>
</dbReference>
<dbReference type="GO" id="GO:0051301">
    <property type="term" value="P:cell division"/>
    <property type="evidence" value="ECO:0007669"/>
    <property type="project" value="UniProtKB-KW"/>
</dbReference>
<evidence type="ECO:0000256" key="9">
    <source>
        <dbReference type="ARBA" id="ARBA00023306"/>
    </source>
</evidence>
<dbReference type="GO" id="GO:0051083">
    <property type="term" value="P:'de novo' cotranslational protein folding"/>
    <property type="evidence" value="ECO:0007669"/>
    <property type="project" value="TreeGrafter"/>
</dbReference>
<comment type="catalytic activity">
    <reaction evidence="1 11">
        <text>[protein]-peptidylproline (omega=180) = [protein]-peptidylproline (omega=0)</text>
        <dbReference type="Rhea" id="RHEA:16237"/>
        <dbReference type="Rhea" id="RHEA-COMP:10747"/>
        <dbReference type="Rhea" id="RHEA-COMP:10748"/>
        <dbReference type="ChEBI" id="CHEBI:83833"/>
        <dbReference type="ChEBI" id="CHEBI:83834"/>
        <dbReference type="EC" id="5.2.1.8"/>
    </reaction>
</comment>
<evidence type="ECO:0000259" key="13">
    <source>
        <dbReference type="Pfam" id="PF05698"/>
    </source>
</evidence>
<dbReference type="NCBIfam" id="TIGR00115">
    <property type="entry name" value="tig"/>
    <property type="match status" value="1"/>
</dbReference>
<keyword evidence="8 11" id="KW-0413">Isomerase</keyword>
<feature type="domain" description="Trigger factor ribosome-binding bacterial" evidence="12">
    <location>
        <begin position="1"/>
        <end position="148"/>
    </location>
</feature>
<dbReference type="EC" id="5.2.1.8" evidence="3 11"/>
<dbReference type="InterPro" id="IPR008880">
    <property type="entry name" value="Trigger_fac_C"/>
</dbReference>
<dbReference type="GO" id="GO:0044183">
    <property type="term" value="F:protein folding chaperone"/>
    <property type="evidence" value="ECO:0007669"/>
    <property type="project" value="TreeGrafter"/>
</dbReference>
<keyword evidence="7 11" id="KW-0143">Chaperone</keyword>
<proteinExistence type="inferred from homology"/>
<dbReference type="GO" id="GO:0005737">
    <property type="term" value="C:cytoplasm"/>
    <property type="evidence" value="ECO:0007669"/>
    <property type="project" value="UniProtKB-SubCell"/>
</dbReference>
<dbReference type="GO" id="GO:0043022">
    <property type="term" value="F:ribosome binding"/>
    <property type="evidence" value="ECO:0007669"/>
    <property type="project" value="TreeGrafter"/>
</dbReference>
<dbReference type="PANTHER" id="PTHR30560">
    <property type="entry name" value="TRIGGER FACTOR CHAPERONE AND PEPTIDYL-PROLYL CIS/TRANS ISOMERASE"/>
    <property type="match status" value="1"/>
</dbReference>
<dbReference type="Proteomes" id="UP000727962">
    <property type="component" value="Unassembled WGS sequence"/>
</dbReference>
<feature type="domain" description="Trigger factor C-terminal" evidence="13">
    <location>
        <begin position="260"/>
        <end position="419"/>
    </location>
</feature>
<evidence type="ECO:0000256" key="5">
    <source>
        <dbReference type="ARBA" id="ARBA00022618"/>
    </source>
</evidence>
<evidence type="ECO:0000256" key="1">
    <source>
        <dbReference type="ARBA" id="ARBA00000971"/>
    </source>
</evidence>